<evidence type="ECO:0000256" key="2">
    <source>
        <dbReference type="ARBA" id="ARBA00022723"/>
    </source>
</evidence>
<evidence type="ECO:0000256" key="7">
    <source>
        <dbReference type="ARBA" id="ARBA00023125"/>
    </source>
</evidence>
<dbReference type="InterPro" id="IPR013087">
    <property type="entry name" value="Znf_C2H2_type"/>
</dbReference>
<evidence type="ECO:0000256" key="4">
    <source>
        <dbReference type="ARBA" id="ARBA00022771"/>
    </source>
</evidence>
<evidence type="ECO:0000256" key="5">
    <source>
        <dbReference type="ARBA" id="ARBA00022833"/>
    </source>
</evidence>
<keyword evidence="3" id="KW-0677">Repeat</keyword>
<feature type="domain" description="C2H2-type" evidence="12">
    <location>
        <begin position="760"/>
        <end position="787"/>
    </location>
</feature>
<proteinExistence type="predicted"/>
<keyword evidence="8" id="KW-0804">Transcription</keyword>
<evidence type="ECO:0000313" key="14">
    <source>
        <dbReference type="EMBL" id="TPP64724.1"/>
    </source>
</evidence>
<keyword evidence="5" id="KW-0862">Zinc</keyword>
<feature type="region of interest" description="Disordered" evidence="11">
    <location>
        <begin position="396"/>
        <end position="422"/>
    </location>
</feature>
<keyword evidence="15" id="KW-1185">Reference proteome</keyword>
<keyword evidence="2" id="KW-0479">Metal-binding</keyword>
<evidence type="ECO:0000256" key="9">
    <source>
        <dbReference type="ARBA" id="ARBA00023242"/>
    </source>
</evidence>
<dbReference type="PROSITE" id="PS00028">
    <property type="entry name" value="ZINC_FINGER_C2H2_1"/>
    <property type="match status" value="6"/>
</dbReference>
<dbReference type="PANTHER" id="PTHR16515">
    <property type="entry name" value="PR DOMAIN ZINC FINGER PROTEIN"/>
    <property type="match status" value="1"/>
</dbReference>
<comment type="caution">
    <text evidence="14">The sequence shown here is derived from an EMBL/GenBank/DDBJ whole genome shotgun (WGS) entry which is preliminary data.</text>
</comment>
<evidence type="ECO:0000259" key="13">
    <source>
        <dbReference type="PROSITE" id="PS50280"/>
    </source>
</evidence>
<dbReference type="STRING" id="46835.A0A504YTK0"/>
<feature type="domain" description="C2H2-type" evidence="12">
    <location>
        <begin position="876"/>
        <end position="903"/>
    </location>
</feature>
<dbReference type="EMBL" id="SUNJ01004094">
    <property type="protein sequence ID" value="TPP64724.1"/>
    <property type="molecule type" value="Genomic_DNA"/>
</dbReference>
<dbReference type="PROSITE" id="PS50280">
    <property type="entry name" value="SET"/>
    <property type="match status" value="1"/>
</dbReference>
<dbReference type="PANTHER" id="PTHR16515:SF2">
    <property type="entry name" value="PR DOMAIN ZINC FINGER PROTEIN 4"/>
    <property type="match status" value="1"/>
</dbReference>
<feature type="domain" description="SET" evidence="13">
    <location>
        <begin position="262"/>
        <end position="388"/>
    </location>
</feature>
<dbReference type="InterPro" id="IPR050331">
    <property type="entry name" value="Zinc_finger"/>
</dbReference>
<keyword evidence="6" id="KW-0805">Transcription regulation</keyword>
<dbReference type="PROSITE" id="PS50157">
    <property type="entry name" value="ZINC_FINGER_C2H2_2"/>
    <property type="match status" value="6"/>
</dbReference>
<dbReference type="InterPro" id="IPR036236">
    <property type="entry name" value="Znf_C2H2_sf"/>
</dbReference>
<evidence type="ECO:0000256" key="10">
    <source>
        <dbReference type="PROSITE-ProRule" id="PRU00042"/>
    </source>
</evidence>
<gene>
    <name evidence="14" type="ORF">FGIG_05296</name>
</gene>
<comment type="subcellular location">
    <subcellularLocation>
        <location evidence="1">Nucleus</location>
    </subcellularLocation>
</comment>
<keyword evidence="7" id="KW-0238">DNA-binding</keyword>
<evidence type="ECO:0000259" key="12">
    <source>
        <dbReference type="PROSITE" id="PS50157"/>
    </source>
</evidence>
<feature type="compositionally biased region" description="Polar residues" evidence="11">
    <location>
        <begin position="396"/>
        <end position="406"/>
    </location>
</feature>
<sequence>MSGAPKEACDLYFHQSSTVMPVSMLEFDVDSENYMLPVPGYLPQQDFNCAGGFSSSSCVPLVPLSSVLIPVSGEVADVDGAGNVVGTADYNVSSVCEAYTCIPPSNHGISADSIQPTDMQSSVTNNTGPIEAQPSIIYSMDSAPLSTPLVSFVDAPGYNDQYATVSTSASCVVTEAATSTSTALVPVKKCGRPRKTPVSVDPDLIKTAIVANSTTEVPPYDPSHFWCPLCEMAYTVSVCPIHPIAVELDRMVPTYARLTLPAGLELDDKPEAVRVLCTRRWPPCTRFGPVVAPLVTEAQLQLCPDWWPSCSFRLDPPTNSSEPVRYLKLSDESVCNWMMFVRREETLSVTSKRQRRPNCVAYQSGSEGIFFLTTKAIRPGEELLVTLAPPYANRSHSIAHSQSESDATIKLPTGQSRPKRSIPSDEIHCFRCSITFDSEEAFRVHCLGHPDESAVRGFVDMDETTTASSETTFGRDHPPSRPDTGYIRLRKPISRDGQNASVSIGKHIVYFRSTLQCSICFTSFQGLPKLVEHTNTAHSISHPRIFKRVPNSLPALTPSYFGDVADEFMNAGDLDSEQLIDKSGSSNMPPLYDFHGSNPLSVLSAENFIVVDLTNASQNLLEQTFWAYGCGQCKQRFPSMLALEQHKDALHNEGNPSSLAVPHQLQLDELLLPTQFTESASAVLVPPENKGDVVHQNMATREDPCAYTVQQISSENSNTITVGSATLNETEALHRVSSSAIQPEHGADPGKSHTDSVSIIQCTQCFKDFRSRSALARHVRSGTCDPLIRTIRRVPHPSGRLRARVLRVTRNEFHTCVVCGERFSTRSSWNTHHLKHRRPVDKLYPCTLCTGSQERTYESFDQLRRHMRQVHTNQIFPCPYCDWTFGRRKNLINHLTRHTGRRDFVCPHDGCFEAYSRKDKLKTHMKTHIDNQKTDFLASRSSAS</sequence>
<dbReference type="Pfam" id="PF00096">
    <property type="entry name" value="zf-C2H2"/>
    <property type="match status" value="3"/>
</dbReference>
<dbReference type="SUPFAM" id="SSF57667">
    <property type="entry name" value="beta-beta-alpha zinc fingers"/>
    <property type="match status" value="2"/>
</dbReference>
<feature type="region of interest" description="Disordered" evidence="11">
    <location>
        <begin position="466"/>
        <end position="485"/>
    </location>
</feature>
<feature type="domain" description="C2H2-type" evidence="12">
    <location>
        <begin position="904"/>
        <end position="933"/>
    </location>
</feature>
<evidence type="ECO:0008006" key="16">
    <source>
        <dbReference type="Google" id="ProtNLM"/>
    </source>
</evidence>
<feature type="domain" description="C2H2-type" evidence="12">
    <location>
        <begin position="628"/>
        <end position="656"/>
    </location>
</feature>
<name>A0A504YTK0_FASGI</name>
<feature type="domain" description="C2H2-type" evidence="12">
    <location>
        <begin position="515"/>
        <end position="543"/>
    </location>
</feature>
<evidence type="ECO:0000256" key="11">
    <source>
        <dbReference type="SAM" id="MobiDB-lite"/>
    </source>
</evidence>
<dbReference type="Gene3D" id="3.30.160.60">
    <property type="entry name" value="Classic Zinc Finger"/>
    <property type="match status" value="3"/>
</dbReference>
<dbReference type="GO" id="GO:0008270">
    <property type="term" value="F:zinc ion binding"/>
    <property type="evidence" value="ECO:0007669"/>
    <property type="project" value="UniProtKB-KW"/>
</dbReference>
<dbReference type="Gene3D" id="2.170.270.10">
    <property type="entry name" value="SET domain"/>
    <property type="match status" value="1"/>
</dbReference>
<dbReference type="SMART" id="SM00355">
    <property type="entry name" value="ZnF_C2H2"/>
    <property type="match status" value="8"/>
</dbReference>
<dbReference type="Pfam" id="PF13912">
    <property type="entry name" value="zf-C2H2_6"/>
    <property type="match status" value="1"/>
</dbReference>
<evidence type="ECO:0000313" key="15">
    <source>
        <dbReference type="Proteomes" id="UP000316759"/>
    </source>
</evidence>
<dbReference type="GO" id="GO:0010468">
    <property type="term" value="P:regulation of gene expression"/>
    <property type="evidence" value="ECO:0007669"/>
    <property type="project" value="TreeGrafter"/>
</dbReference>
<protein>
    <recommendedName>
        <fullName evidence="16">Zinc finger protein</fullName>
    </recommendedName>
</protein>
<organism evidence="14 15">
    <name type="scientific">Fasciola gigantica</name>
    <name type="common">Giant liver fluke</name>
    <dbReference type="NCBI Taxonomy" id="46835"/>
    <lineage>
        <taxon>Eukaryota</taxon>
        <taxon>Metazoa</taxon>
        <taxon>Spiralia</taxon>
        <taxon>Lophotrochozoa</taxon>
        <taxon>Platyhelminthes</taxon>
        <taxon>Trematoda</taxon>
        <taxon>Digenea</taxon>
        <taxon>Plagiorchiida</taxon>
        <taxon>Echinostomata</taxon>
        <taxon>Echinostomatoidea</taxon>
        <taxon>Fasciolidae</taxon>
        <taxon>Fasciola</taxon>
    </lineage>
</organism>
<evidence type="ECO:0000256" key="6">
    <source>
        <dbReference type="ARBA" id="ARBA00023015"/>
    </source>
</evidence>
<dbReference type="GO" id="GO:0005634">
    <property type="term" value="C:nucleus"/>
    <property type="evidence" value="ECO:0007669"/>
    <property type="project" value="TreeGrafter"/>
</dbReference>
<keyword evidence="9" id="KW-0539">Nucleus</keyword>
<evidence type="ECO:0000256" key="3">
    <source>
        <dbReference type="ARBA" id="ARBA00022737"/>
    </source>
</evidence>
<dbReference type="Pfam" id="PF21549">
    <property type="entry name" value="PRDM2_PR"/>
    <property type="match status" value="1"/>
</dbReference>
<dbReference type="AlphaFoldDB" id="A0A504YTK0"/>
<dbReference type="Proteomes" id="UP000316759">
    <property type="component" value="Unassembled WGS sequence"/>
</dbReference>
<feature type="domain" description="C2H2-type" evidence="12">
    <location>
        <begin position="814"/>
        <end position="836"/>
    </location>
</feature>
<evidence type="ECO:0000256" key="1">
    <source>
        <dbReference type="ARBA" id="ARBA00004123"/>
    </source>
</evidence>
<accession>A0A504YTK0</accession>
<keyword evidence="4 10" id="KW-0863">Zinc-finger</keyword>
<dbReference type="InterPro" id="IPR046341">
    <property type="entry name" value="SET_dom_sf"/>
</dbReference>
<dbReference type="OrthoDB" id="3535323at2759"/>
<reference evidence="14 15" key="1">
    <citation type="submission" date="2019-04" db="EMBL/GenBank/DDBJ databases">
        <title>Annotation for the trematode Fasciola gigantica.</title>
        <authorList>
            <person name="Choi Y.-J."/>
        </authorList>
    </citation>
    <scope>NUCLEOTIDE SEQUENCE [LARGE SCALE GENOMIC DNA]</scope>
    <source>
        <strain evidence="14">Uganda_cow_1</strain>
    </source>
</reference>
<evidence type="ECO:0000256" key="8">
    <source>
        <dbReference type="ARBA" id="ARBA00023163"/>
    </source>
</evidence>
<dbReference type="InterPro" id="IPR001214">
    <property type="entry name" value="SET_dom"/>
</dbReference>